<evidence type="ECO:0000259" key="3">
    <source>
        <dbReference type="PROSITE" id="PS50977"/>
    </source>
</evidence>
<feature type="DNA-binding region" description="H-T-H motif" evidence="2">
    <location>
        <begin position="37"/>
        <end position="56"/>
    </location>
</feature>
<dbReference type="Pfam" id="PF00440">
    <property type="entry name" value="TetR_N"/>
    <property type="match status" value="1"/>
</dbReference>
<keyword evidence="5" id="KW-1185">Reference proteome</keyword>
<proteinExistence type="predicted"/>
<dbReference type="EMBL" id="VIVK01000002">
    <property type="protein sequence ID" value="TWD74889.1"/>
    <property type="molecule type" value="Genomic_DNA"/>
</dbReference>
<dbReference type="PRINTS" id="PR00455">
    <property type="entry name" value="HTHTETR"/>
</dbReference>
<organism evidence="4 5">
    <name type="scientific">Kribbella amoyensis</name>
    <dbReference type="NCBI Taxonomy" id="996641"/>
    <lineage>
        <taxon>Bacteria</taxon>
        <taxon>Bacillati</taxon>
        <taxon>Actinomycetota</taxon>
        <taxon>Actinomycetes</taxon>
        <taxon>Propionibacteriales</taxon>
        <taxon>Kribbellaceae</taxon>
        <taxon>Kribbella</taxon>
    </lineage>
</organism>
<dbReference type="PROSITE" id="PS50977">
    <property type="entry name" value="HTH_TETR_2"/>
    <property type="match status" value="1"/>
</dbReference>
<dbReference type="InterPro" id="IPR041347">
    <property type="entry name" value="MftR_C"/>
</dbReference>
<dbReference type="GO" id="GO:0003700">
    <property type="term" value="F:DNA-binding transcription factor activity"/>
    <property type="evidence" value="ECO:0007669"/>
    <property type="project" value="TreeGrafter"/>
</dbReference>
<dbReference type="InterPro" id="IPR009057">
    <property type="entry name" value="Homeodomain-like_sf"/>
</dbReference>
<dbReference type="Proteomes" id="UP000318380">
    <property type="component" value="Unassembled WGS sequence"/>
</dbReference>
<evidence type="ECO:0000256" key="1">
    <source>
        <dbReference type="ARBA" id="ARBA00023125"/>
    </source>
</evidence>
<gene>
    <name evidence="4" type="ORF">FB561_6324</name>
</gene>
<evidence type="ECO:0000256" key="2">
    <source>
        <dbReference type="PROSITE-ProRule" id="PRU00335"/>
    </source>
</evidence>
<dbReference type="SUPFAM" id="SSF46689">
    <property type="entry name" value="Homeodomain-like"/>
    <property type="match status" value="1"/>
</dbReference>
<dbReference type="PANTHER" id="PTHR30055">
    <property type="entry name" value="HTH-TYPE TRANSCRIPTIONAL REGULATOR RUTR"/>
    <property type="match status" value="1"/>
</dbReference>
<dbReference type="GO" id="GO:0000976">
    <property type="term" value="F:transcription cis-regulatory region binding"/>
    <property type="evidence" value="ECO:0007669"/>
    <property type="project" value="TreeGrafter"/>
</dbReference>
<reference evidence="4 5" key="1">
    <citation type="submission" date="2019-06" db="EMBL/GenBank/DDBJ databases">
        <title>Sequencing the genomes of 1000 actinobacteria strains.</title>
        <authorList>
            <person name="Klenk H.-P."/>
        </authorList>
    </citation>
    <scope>NUCLEOTIDE SEQUENCE [LARGE SCALE GENOMIC DNA]</scope>
    <source>
        <strain evidence="4 5">DSM 24683</strain>
    </source>
</reference>
<dbReference type="InterPro" id="IPR050109">
    <property type="entry name" value="HTH-type_TetR-like_transc_reg"/>
</dbReference>
<dbReference type="InterPro" id="IPR001647">
    <property type="entry name" value="HTH_TetR"/>
</dbReference>
<dbReference type="Pfam" id="PF17754">
    <property type="entry name" value="TetR_C_14"/>
    <property type="match status" value="1"/>
</dbReference>
<accession>A0A561B7V0</accession>
<name>A0A561B7V0_9ACTN</name>
<sequence>MFYHMTSLRERRKTETRQTVQRHALRLFEDRGYDETTVNDVAQAAGVSAMTVYRHFPTKEDLVLWDEYSSLTATVLAELPPEEHLARRIGHALIQTATTAIGASPSRRQLLLTQLRLMISVPALRARHLDNQYAAQDAIVRAVCGEEPDPDQEFHTRAISGACLGVTHIALVRWAKEDGKPDLAALLREALAATFPAEFS</sequence>
<dbReference type="Gene3D" id="1.10.357.10">
    <property type="entry name" value="Tetracycline Repressor, domain 2"/>
    <property type="match status" value="1"/>
</dbReference>
<dbReference type="PANTHER" id="PTHR30055:SF226">
    <property type="entry name" value="HTH-TYPE TRANSCRIPTIONAL REGULATOR PKSA"/>
    <property type="match status" value="1"/>
</dbReference>
<dbReference type="Gene3D" id="1.10.10.60">
    <property type="entry name" value="Homeodomain-like"/>
    <property type="match status" value="1"/>
</dbReference>
<dbReference type="AlphaFoldDB" id="A0A561B7V0"/>
<comment type="caution">
    <text evidence="4">The sequence shown here is derived from an EMBL/GenBank/DDBJ whole genome shotgun (WGS) entry which is preliminary data.</text>
</comment>
<evidence type="ECO:0000313" key="5">
    <source>
        <dbReference type="Proteomes" id="UP000318380"/>
    </source>
</evidence>
<protein>
    <submittedName>
        <fullName evidence="4">TetR family transcriptional regulator</fullName>
    </submittedName>
</protein>
<keyword evidence="1 2" id="KW-0238">DNA-binding</keyword>
<feature type="domain" description="HTH tetR-type" evidence="3">
    <location>
        <begin position="14"/>
        <end position="74"/>
    </location>
</feature>
<evidence type="ECO:0000313" key="4">
    <source>
        <dbReference type="EMBL" id="TWD74889.1"/>
    </source>
</evidence>